<feature type="transmembrane region" description="Helical" evidence="5">
    <location>
        <begin position="275"/>
        <end position="293"/>
    </location>
</feature>
<evidence type="ECO:0000313" key="8">
    <source>
        <dbReference type="Proteomes" id="UP000034491"/>
    </source>
</evidence>
<name>A0A0M2RFY8_9PROT</name>
<dbReference type="Proteomes" id="UP000034491">
    <property type="component" value="Unassembled WGS sequence"/>
</dbReference>
<dbReference type="InterPro" id="IPR050638">
    <property type="entry name" value="AA-Vitamin_Transporters"/>
</dbReference>
<feature type="transmembrane region" description="Helical" evidence="5">
    <location>
        <begin position="187"/>
        <end position="206"/>
    </location>
</feature>
<gene>
    <name evidence="7" type="ORF">WH95_02260</name>
</gene>
<dbReference type="RefSeq" id="WP_046503217.1">
    <property type="nucleotide sequence ID" value="NZ_LANI01000002.1"/>
</dbReference>
<feature type="transmembrane region" description="Helical" evidence="5">
    <location>
        <begin position="98"/>
        <end position="118"/>
    </location>
</feature>
<feature type="transmembrane region" description="Helical" evidence="5">
    <location>
        <begin position="130"/>
        <end position="150"/>
    </location>
</feature>
<feature type="transmembrane region" description="Helical" evidence="5">
    <location>
        <begin position="71"/>
        <end position="92"/>
    </location>
</feature>
<protein>
    <recommendedName>
        <fullName evidence="6">EamA domain-containing protein</fullName>
    </recommendedName>
</protein>
<dbReference type="Pfam" id="PF00892">
    <property type="entry name" value="EamA"/>
    <property type="match status" value="2"/>
</dbReference>
<feature type="domain" description="EamA" evidence="6">
    <location>
        <begin position="158"/>
        <end position="291"/>
    </location>
</feature>
<feature type="transmembrane region" description="Helical" evidence="5">
    <location>
        <begin position="156"/>
        <end position="175"/>
    </location>
</feature>
<evidence type="ECO:0000256" key="3">
    <source>
        <dbReference type="ARBA" id="ARBA00022989"/>
    </source>
</evidence>
<dbReference type="InterPro" id="IPR037185">
    <property type="entry name" value="EmrE-like"/>
</dbReference>
<comment type="subcellular location">
    <subcellularLocation>
        <location evidence="1">Membrane</location>
        <topology evidence="1">Multi-pass membrane protein</topology>
    </subcellularLocation>
</comment>
<feature type="transmembrane region" description="Helical" evidence="5">
    <location>
        <begin position="39"/>
        <end position="59"/>
    </location>
</feature>
<dbReference type="InterPro" id="IPR000620">
    <property type="entry name" value="EamA_dom"/>
</dbReference>
<dbReference type="AlphaFoldDB" id="A0A0M2RFY8"/>
<keyword evidence="3 5" id="KW-1133">Transmembrane helix</keyword>
<comment type="caution">
    <text evidence="7">The sequence shown here is derived from an EMBL/GenBank/DDBJ whole genome shotgun (WGS) entry which is preliminary data.</text>
</comment>
<accession>A0A0M2RFY8</accession>
<dbReference type="PANTHER" id="PTHR32322:SF9">
    <property type="entry name" value="AMINO-ACID METABOLITE EFFLUX PUMP-RELATED"/>
    <property type="match status" value="1"/>
</dbReference>
<keyword evidence="4 5" id="KW-0472">Membrane</keyword>
<feature type="domain" description="EamA" evidence="6">
    <location>
        <begin position="14"/>
        <end position="144"/>
    </location>
</feature>
<dbReference type="OrthoDB" id="9810556at2"/>
<evidence type="ECO:0000259" key="6">
    <source>
        <dbReference type="Pfam" id="PF00892"/>
    </source>
</evidence>
<dbReference type="GO" id="GO:0016020">
    <property type="term" value="C:membrane"/>
    <property type="evidence" value="ECO:0007669"/>
    <property type="project" value="UniProtKB-SubCell"/>
</dbReference>
<evidence type="ECO:0000256" key="2">
    <source>
        <dbReference type="ARBA" id="ARBA00022692"/>
    </source>
</evidence>
<keyword evidence="2 5" id="KW-0812">Transmembrane</keyword>
<dbReference type="PATRIC" id="fig|1549748.8.peg.1024"/>
<dbReference type="SUPFAM" id="SSF103481">
    <property type="entry name" value="Multidrug resistance efflux transporter EmrE"/>
    <property type="match status" value="2"/>
</dbReference>
<evidence type="ECO:0000313" key="7">
    <source>
        <dbReference type="EMBL" id="KKJ78478.1"/>
    </source>
</evidence>
<feature type="transmembrane region" description="Helical" evidence="5">
    <location>
        <begin position="218"/>
        <end position="241"/>
    </location>
</feature>
<feature type="transmembrane region" description="Helical" evidence="5">
    <location>
        <begin position="253"/>
        <end position="269"/>
    </location>
</feature>
<dbReference type="STRING" id="1549748.WH95_02260"/>
<dbReference type="EMBL" id="LANI01000002">
    <property type="protein sequence ID" value="KKJ78478.1"/>
    <property type="molecule type" value="Genomic_DNA"/>
</dbReference>
<sequence length="310" mass="33098">MKQKQPVLFIELGFLCLLALLWGSSYLFAKVAVTEIPPLTLVAVRVGGAAILLVIVIALKREPLPRDGRSWRMLFVQSVLSSIAAWTILAWGQQYVDSALASVLNSTSPIFVFFITLLFTRHETITGLKLFGATLGLLGVVFIVGVDALNGLGKEVLGQVCAVGGAFLYGCAAIYGKRFTHLSSSVIATGTMLWATVVLVPVSLIVDRPWTLTPSVQAMGALAVLSIFCTGVALLIYFRLIKTLGSLGVASQAYLRAGFGVMLGVIFLGEEISFIVAIGILAAVVGVAAINMPTKISQTKILRAKINWQK</sequence>
<evidence type="ECO:0000256" key="1">
    <source>
        <dbReference type="ARBA" id="ARBA00004141"/>
    </source>
</evidence>
<evidence type="ECO:0000256" key="4">
    <source>
        <dbReference type="ARBA" id="ARBA00023136"/>
    </source>
</evidence>
<organism evidence="7 8">
    <name type="scientific">Kiloniella litopenaei</name>
    <dbReference type="NCBI Taxonomy" id="1549748"/>
    <lineage>
        <taxon>Bacteria</taxon>
        <taxon>Pseudomonadati</taxon>
        <taxon>Pseudomonadota</taxon>
        <taxon>Alphaproteobacteria</taxon>
        <taxon>Rhodospirillales</taxon>
        <taxon>Kiloniellaceae</taxon>
        <taxon>Kiloniella</taxon>
    </lineage>
</organism>
<proteinExistence type="predicted"/>
<keyword evidence="8" id="KW-1185">Reference proteome</keyword>
<evidence type="ECO:0000256" key="5">
    <source>
        <dbReference type="SAM" id="Phobius"/>
    </source>
</evidence>
<dbReference type="PANTHER" id="PTHR32322">
    <property type="entry name" value="INNER MEMBRANE TRANSPORTER"/>
    <property type="match status" value="1"/>
</dbReference>
<reference evidence="7 8" key="1">
    <citation type="submission" date="2015-03" db="EMBL/GenBank/DDBJ databases">
        <title>Genome sequence of Kiloniella sp. P1-1, isolated from the gut microflora of Pacific white shrimp, Penaeus vannamei.</title>
        <authorList>
            <person name="Shao Z."/>
            <person name="Wang L."/>
            <person name="Li X."/>
        </authorList>
    </citation>
    <scope>NUCLEOTIDE SEQUENCE [LARGE SCALE GENOMIC DNA]</scope>
    <source>
        <strain evidence="7 8">P1-1</strain>
    </source>
</reference>